<proteinExistence type="predicted"/>
<dbReference type="AlphaFoldDB" id="A0A3E2B673"/>
<dbReference type="OrthoDB" id="9797047at2"/>
<organism evidence="3 4">
    <name type="scientific">Evtepia gabavorous</name>
    <dbReference type="NCBI Taxonomy" id="2211183"/>
    <lineage>
        <taxon>Bacteria</taxon>
        <taxon>Bacillati</taxon>
        <taxon>Bacillota</taxon>
        <taxon>Clostridia</taxon>
        <taxon>Eubacteriales</taxon>
        <taxon>Evtepia</taxon>
    </lineage>
</organism>
<gene>
    <name evidence="3" type="ORF">DV520_02480</name>
</gene>
<dbReference type="Proteomes" id="UP000260649">
    <property type="component" value="Unassembled WGS sequence"/>
</dbReference>
<dbReference type="Pfam" id="PF07883">
    <property type="entry name" value="Cupin_2"/>
    <property type="match status" value="1"/>
</dbReference>
<dbReference type="EMBL" id="QQRQ01000002">
    <property type="protein sequence ID" value="RFT07528.1"/>
    <property type="molecule type" value="Genomic_DNA"/>
</dbReference>
<evidence type="ECO:0000313" key="3">
    <source>
        <dbReference type="EMBL" id="RFT07528.1"/>
    </source>
</evidence>
<accession>A0A3E2B673</accession>
<evidence type="ECO:0000256" key="1">
    <source>
        <dbReference type="ARBA" id="ARBA00022723"/>
    </source>
</evidence>
<dbReference type="RefSeq" id="WP_021919794.1">
    <property type="nucleotide sequence ID" value="NZ_CAKXKJ010000009.1"/>
</dbReference>
<dbReference type="Gene3D" id="2.60.120.10">
    <property type="entry name" value="Jelly Rolls"/>
    <property type="match status" value="1"/>
</dbReference>
<dbReference type="GO" id="GO:0046872">
    <property type="term" value="F:metal ion binding"/>
    <property type="evidence" value="ECO:0007669"/>
    <property type="project" value="UniProtKB-KW"/>
</dbReference>
<dbReference type="InterPro" id="IPR013096">
    <property type="entry name" value="Cupin_2"/>
</dbReference>
<dbReference type="PANTHER" id="PTHR35848">
    <property type="entry name" value="OXALATE-BINDING PROTEIN"/>
    <property type="match status" value="1"/>
</dbReference>
<name>A0A3E2B673_9FIRM</name>
<keyword evidence="4" id="KW-1185">Reference proteome</keyword>
<keyword evidence="1" id="KW-0479">Metal-binding</keyword>
<protein>
    <submittedName>
        <fullName evidence="3">Cupin domain-containing protein</fullName>
    </submittedName>
</protein>
<comment type="caution">
    <text evidence="3">The sequence shown here is derived from an EMBL/GenBank/DDBJ whole genome shotgun (WGS) entry which is preliminary data.</text>
</comment>
<dbReference type="InterPro" id="IPR014710">
    <property type="entry name" value="RmlC-like_jellyroll"/>
</dbReference>
<reference evidence="3 4" key="1">
    <citation type="submission" date="2018-07" db="EMBL/GenBank/DDBJ databases">
        <title>GABA Modulating Bacteria of the Human Gut Microbiota.</title>
        <authorList>
            <person name="Strandwitz P."/>
            <person name="Kim K.H."/>
            <person name="Terekhova D."/>
            <person name="Liu J.K."/>
            <person name="Sharma A."/>
            <person name="Levering J."/>
            <person name="Mcdonald D."/>
            <person name="Dietrich D."/>
            <person name="Ramadhar T.R."/>
            <person name="Lekbua A."/>
            <person name="Mroue N."/>
            <person name="Liston C."/>
            <person name="Stewart E.J."/>
            <person name="Dubin M.J."/>
            <person name="Zengler K."/>
            <person name="Knight R."/>
            <person name="Gilbert J.A."/>
            <person name="Clardy J."/>
            <person name="Lewis K."/>
        </authorList>
    </citation>
    <scope>NUCLEOTIDE SEQUENCE [LARGE SCALE GENOMIC DNA]</scope>
    <source>
        <strain evidence="3 4">KLE1738</strain>
    </source>
</reference>
<dbReference type="PANTHER" id="PTHR35848:SF6">
    <property type="entry name" value="CUPIN TYPE-2 DOMAIN-CONTAINING PROTEIN"/>
    <property type="match status" value="1"/>
</dbReference>
<dbReference type="SUPFAM" id="SSF51182">
    <property type="entry name" value="RmlC-like cupins"/>
    <property type="match status" value="1"/>
</dbReference>
<feature type="domain" description="Cupin type-2" evidence="2">
    <location>
        <begin position="39"/>
        <end position="105"/>
    </location>
</feature>
<dbReference type="InterPro" id="IPR051610">
    <property type="entry name" value="GPI/OXD"/>
</dbReference>
<dbReference type="GeneID" id="97994606"/>
<evidence type="ECO:0000313" key="4">
    <source>
        <dbReference type="Proteomes" id="UP000260649"/>
    </source>
</evidence>
<sequence length="110" mass="11552">MLLDFAKIPVEPVANMRGGQGTVLLQKTVQGPVKVMRGVLPPGATIGMHSHETNCEVIYILSGTGQVLCDGVQEPLGPGACHYCPKGHGHSLQNTGPLPLEFFAVVPEAP</sequence>
<dbReference type="InterPro" id="IPR011051">
    <property type="entry name" value="RmlC_Cupin_sf"/>
</dbReference>
<evidence type="ECO:0000259" key="2">
    <source>
        <dbReference type="Pfam" id="PF07883"/>
    </source>
</evidence>